<accession>A0A1Q5UEA2</accession>
<sequence>MKISNILLWPVLLGLVGANPIALEAANSGSTTTVKAADKKADSKTTTSTKSHTTEASATGTSPWRFEHSGDWVNIPCNGKDTDITKGTFMDKWNAAKVPTAWTQLFNDFKTYRDKDEKKAGSGGPVRLDSYLWNAFSINTDPQCSVHDAPCAPPECGKNQFPAAAEYILSSFSYLHQAIATVWDSVIANQIISQGDMSNFVQSFAERKDTTDEKTLKIILDSLTFVLGLGSAVVWNDTKGQRFPSNGKAPEGAKPSEGNSRSVWKDVSSASIAYGMVSGKDSL</sequence>
<dbReference type="EMBL" id="MNBE01000310">
    <property type="protein sequence ID" value="OKP10802.1"/>
    <property type="molecule type" value="Genomic_DNA"/>
</dbReference>
<feature type="signal peptide" evidence="2">
    <location>
        <begin position="1"/>
        <end position="18"/>
    </location>
</feature>
<keyword evidence="2" id="KW-0732">Signal</keyword>
<dbReference type="AlphaFoldDB" id="A0A1Q5UEA2"/>
<protein>
    <submittedName>
        <fullName evidence="3">Uncharacterized protein</fullName>
    </submittedName>
</protein>
<feature type="region of interest" description="Disordered" evidence="1">
    <location>
        <begin position="29"/>
        <end position="63"/>
    </location>
</feature>
<evidence type="ECO:0000313" key="3">
    <source>
        <dbReference type="EMBL" id="OKP10802.1"/>
    </source>
</evidence>
<proteinExistence type="predicted"/>
<evidence type="ECO:0000256" key="1">
    <source>
        <dbReference type="SAM" id="MobiDB-lite"/>
    </source>
</evidence>
<evidence type="ECO:0000313" key="4">
    <source>
        <dbReference type="Proteomes" id="UP000186955"/>
    </source>
</evidence>
<organism evidence="3 4">
    <name type="scientific">Penicillium subrubescens</name>
    <dbReference type="NCBI Taxonomy" id="1316194"/>
    <lineage>
        <taxon>Eukaryota</taxon>
        <taxon>Fungi</taxon>
        <taxon>Dikarya</taxon>
        <taxon>Ascomycota</taxon>
        <taxon>Pezizomycotina</taxon>
        <taxon>Eurotiomycetes</taxon>
        <taxon>Eurotiomycetidae</taxon>
        <taxon>Eurotiales</taxon>
        <taxon>Aspergillaceae</taxon>
        <taxon>Penicillium</taxon>
    </lineage>
</organism>
<name>A0A1Q5UEA2_9EURO</name>
<evidence type="ECO:0000256" key="2">
    <source>
        <dbReference type="SAM" id="SignalP"/>
    </source>
</evidence>
<dbReference type="Proteomes" id="UP000186955">
    <property type="component" value="Unassembled WGS sequence"/>
</dbReference>
<feature type="region of interest" description="Disordered" evidence="1">
    <location>
        <begin position="240"/>
        <end position="262"/>
    </location>
</feature>
<comment type="caution">
    <text evidence="3">The sequence shown here is derived from an EMBL/GenBank/DDBJ whole genome shotgun (WGS) entry which is preliminary data.</text>
</comment>
<keyword evidence="4" id="KW-1185">Reference proteome</keyword>
<feature type="compositionally biased region" description="Low complexity" evidence="1">
    <location>
        <begin position="44"/>
        <end position="59"/>
    </location>
</feature>
<gene>
    <name evidence="3" type="ORF">PENSUB_3622</name>
</gene>
<feature type="chain" id="PRO_5012615014" evidence="2">
    <location>
        <begin position="19"/>
        <end position="283"/>
    </location>
</feature>
<reference evidence="3 4" key="1">
    <citation type="submission" date="2016-10" db="EMBL/GenBank/DDBJ databases">
        <title>Genome sequence of the ascomycete fungus Penicillium subrubescens.</title>
        <authorList>
            <person name="De Vries R.P."/>
            <person name="Peng M."/>
            <person name="Dilokpimol A."/>
            <person name="Hilden K."/>
            <person name="Makela M.R."/>
            <person name="Grigoriev I."/>
            <person name="Riley R."/>
            <person name="Granchi Z."/>
        </authorList>
    </citation>
    <scope>NUCLEOTIDE SEQUENCE [LARGE SCALE GENOMIC DNA]</scope>
    <source>
        <strain evidence="3 4">CBS 132785</strain>
    </source>
</reference>